<proteinExistence type="predicted"/>
<dbReference type="Gene3D" id="3.40.1530.20">
    <property type="entry name" value="Protein of unknown function (DUF1491)"/>
    <property type="match status" value="1"/>
</dbReference>
<name>A0ABQ6LJX6_9RHOB</name>
<sequence>MSRLTTEFWIGAYLAQLRTEGIPAYLPHRGDPQAGAVLVKLAFMNGKASLFTRHYGPDGHLVWHAEPENRPEPEIDDAIRRRLGYDRDLWVVEIEDPGGRHLLDRPGLED</sequence>
<gene>
    <name evidence="1" type="ORF">LNKW23_01810</name>
</gene>
<dbReference type="InterPro" id="IPR009964">
    <property type="entry name" value="DUF1491"/>
</dbReference>
<evidence type="ECO:0000313" key="1">
    <source>
        <dbReference type="EMBL" id="GMG80969.1"/>
    </source>
</evidence>
<reference evidence="1 2" key="1">
    <citation type="submission" date="2023-04" db="EMBL/GenBank/DDBJ databases">
        <title>Marinoamorphus aggregata gen. nov., sp. Nov., isolate from tissue of brittle star Ophioplocus japonicus.</title>
        <authorList>
            <person name="Kawano K."/>
            <person name="Sawayama S."/>
            <person name="Nakagawa S."/>
        </authorList>
    </citation>
    <scope>NUCLEOTIDE SEQUENCE [LARGE SCALE GENOMIC DNA]</scope>
    <source>
        <strain evidence="1 2">NKW23</strain>
    </source>
</reference>
<dbReference type="EMBL" id="BSYI01000001">
    <property type="protein sequence ID" value="GMG80969.1"/>
    <property type="molecule type" value="Genomic_DNA"/>
</dbReference>
<dbReference type="RefSeq" id="WP_285669593.1">
    <property type="nucleotide sequence ID" value="NZ_BSYI01000001.1"/>
</dbReference>
<accession>A0ABQ6LJX6</accession>
<evidence type="ECO:0000313" key="2">
    <source>
        <dbReference type="Proteomes" id="UP001239909"/>
    </source>
</evidence>
<protein>
    <submittedName>
        <fullName evidence="1">DUF1491 family protein</fullName>
    </submittedName>
</protein>
<comment type="caution">
    <text evidence="1">The sequence shown here is derived from an EMBL/GenBank/DDBJ whole genome shotgun (WGS) entry which is preliminary data.</text>
</comment>
<keyword evidence="2" id="KW-1185">Reference proteome</keyword>
<dbReference type="Pfam" id="PF07372">
    <property type="entry name" value="DUF1491"/>
    <property type="match status" value="1"/>
</dbReference>
<organism evidence="1 2">
    <name type="scientific">Paralimibaculum aggregatum</name>
    <dbReference type="NCBI Taxonomy" id="3036245"/>
    <lineage>
        <taxon>Bacteria</taxon>
        <taxon>Pseudomonadati</taxon>
        <taxon>Pseudomonadota</taxon>
        <taxon>Alphaproteobacteria</taxon>
        <taxon>Rhodobacterales</taxon>
        <taxon>Paracoccaceae</taxon>
        <taxon>Paralimibaculum</taxon>
    </lineage>
</organism>
<dbReference type="Proteomes" id="UP001239909">
    <property type="component" value="Unassembled WGS sequence"/>
</dbReference>